<dbReference type="GO" id="GO:0015031">
    <property type="term" value="P:protein transport"/>
    <property type="evidence" value="ECO:0007669"/>
    <property type="project" value="UniProtKB-KW"/>
</dbReference>
<gene>
    <name evidence="12" type="ORF">CBR_g39542</name>
</gene>
<dbReference type="Gene3D" id="1.20.5.110">
    <property type="match status" value="1"/>
</dbReference>
<evidence type="ECO:0000256" key="10">
    <source>
        <dbReference type="SAM" id="Phobius"/>
    </source>
</evidence>
<dbReference type="SUPFAM" id="SSF58038">
    <property type="entry name" value="SNARE fusion complex"/>
    <property type="match status" value="1"/>
</dbReference>
<proteinExistence type="predicted"/>
<protein>
    <recommendedName>
        <fullName evidence="11">t-SNARE coiled-coil homology domain-containing protein</fullName>
    </recommendedName>
</protein>
<dbReference type="AlphaFoldDB" id="A0A388LRY8"/>
<dbReference type="PANTHER" id="PTHR12791">
    <property type="entry name" value="GOLGI SNARE BET1-RELATED"/>
    <property type="match status" value="1"/>
</dbReference>
<organism evidence="12 13">
    <name type="scientific">Chara braunii</name>
    <name type="common">Braun's stonewort</name>
    <dbReference type="NCBI Taxonomy" id="69332"/>
    <lineage>
        <taxon>Eukaryota</taxon>
        <taxon>Viridiplantae</taxon>
        <taxon>Streptophyta</taxon>
        <taxon>Charophyceae</taxon>
        <taxon>Charales</taxon>
        <taxon>Characeae</taxon>
        <taxon>Chara</taxon>
    </lineage>
</organism>
<dbReference type="InterPro" id="IPR039899">
    <property type="entry name" value="BET1_SNARE"/>
</dbReference>
<keyword evidence="4" id="KW-0653">Protein transport</keyword>
<dbReference type="InterPro" id="IPR000727">
    <property type="entry name" value="T_SNARE_dom"/>
</dbReference>
<accession>A0A388LRY8</accession>
<evidence type="ECO:0000256" key="2">
    <source>
        <dbReference type="ARBA" id="ARBA00022448"/>
    </source>
</evidence>
<comment type="subcellular location">
    <subcellularLocation>
        <location evidence="8">Endomembrane system</location>
        <topology evidence="8">Single-pass type IV membrane protein</topology>
    </subcellularLocation>
    <subcellularLocation>
        <location evidence="1">Golgi apparatus membrane</location>
    </subcellularLocation>
</comment>
<evidence type="ECO:0000259" key="11">
    <source>
        <dbReference type="PROSITE" id="PS50192"/>
    </source>
</evidence>
<evidence type="ECO:0000256" key="3">
    <source>
        <dbReference type="ARBA" id="ARBA00022692"/>
    </source>
</evidence>
<evidence type="ECO:0000256" key="1">
    <source>
        <dbReference type="ARBA" id="ARBA00004394"/>
    </source>
</evidence>
<keyword evidence="13" id="KW-1185">Reference proteome</keyword>
<feature type="region of interest" description="Disordered" evidence="9">
    <location>
        <begin position="1"/>
        <end position="29"/>
    </location>
</feature>
<evidence type="ECO:0000256" key="8">
    <source>
        <dbReference type="ARBA" id="ARBA00046280"/>
    </source>
</evidence>
<dbReference type="Proteomes" id="UP000265515">
    <property type="component" value="Unassembled WGS sequence"/>
</dbReference>
<dbReference type="Gramene" id="GBG85077">
    <property type="protein sequence ID" value="GBG85077"/>
    <property type="gene ID" value="CBR_g39542"/>
</dbReference>
<evidence type="ECO:0000313" key="12">
    <source>
        <dbReference type="EMBL" id="GBG85077.1"/>
    </source>
</evidence>
<dbReference type="OMA" id="RLMCYLI"/>
<evidence type="ECO:0000256" key="9">
    <source>
        <dbReference type="SAM" id="MobiDB-lite"/>
    </source>
</evidence>
<feature type="domain" description="T-SNARE coiled-coil homology" evidence="11">
    <location>
        <begin position="54"/>
        <end position="116"/>
    </location>
</feature>
<dbReference type="GO" id="GO:0000139">
    <property type="term" value="C:Golgi membrane"/>
    <property type="evidence" value="ECO:0007669"/>
    <property type="project" value="UniProtKB-SubCell"/>
</dbReference>
<dbReference type="EMBL" id="BFEA01000503">
    <property type="protein sequence ID" value="GBG85077.1"/>
    <property type="molecule type" value="Genomic_DNA"/>
</dbReference>
<name>A0A388LRY8_CHABU</name>
<keyword evidence="3 10" id="KW-0812">Transmembrane</keyword>
<evidence type="ECO:0000313" key="13">
    <source>
        <dbReference type="Proteomes" id="UP000265515"/>
    </source>
</evidence>
<evidence type="ECO:0000256" key="5">
    <source>
        <dbReference type="ARBA" id="ARBA00022989"/>
    </source>
</evidence>
<reference evidence="12 13" key="1">
    <citation type="journal article" date="2018" name="Cell">
        <title>The Chara Genome: Secondary Complexity and Implications for Plant Terrestrialization.</title>
        <authorList>
            <person name="Nishiyama T."/>
            <person name="Sakayama H."/>
            <person name="Vries J.D."/>
            <person name="Buschmann H."/>
            <person name="Saint-Marcoux D."/>
            <person name="Ullrich K.K."/>
            <person name="Haas F.B."/>
            <person name="Vanderstraeten L."/>
            <person name="Becker D."/>
            <person name="Lang D."/>
            <person name="Vosolsobe S."/>
            <person name="Rombauts S."/>
            <person name="Wilhelmsson P.K.I."/>
            <person name="Janitza P."/>
            <person name="Kern R."/>
            <person name="Heyl A."/>
            <person name="Rumpler F."/>
            <person name="Villalobos L.I.A.C."/>
            <person name="Clay J.M."/>
            <person name="Skokan R."/>
            <person name="Toyoda A."/>
            <person name="Suzuki Y."/>
            <person name="Kagoshima H."/>
            <person name="Schijlen E."/>
            <person name="Tajeshwar N."/>
            <person name="Catarino B."/>
            <person name="Hetherington A.J."/>
            <person name="Saltykova A."/>
            <person name="Bonnot C."/>
            <person name="Breuninger H."/>
            <person name="Symeonidi A."/>
            <person name="Radhakrishnan G.V."/>
            <person name="Van Nieuwerburgh F."/>
            <person name="Deforce D."/>
            <person name="Chang C."/>
            <person name="Karol K.G."/>
            <person name="Hedrich R."/>
            <person name="Ulvskov P."/>
            <person name="Glockner G."/>
            <person name="Delwiche C.F."/>
            <person name="Petrasek J."/>
            <person name="Van de Peer Y."/>
            <person name="Friml J."/>
            <person name="Beilby M."/>
            <person name="Dolan L."/>
            <person name="Kohara Y."/>
            <person name="Sugano S."/>
            <person name="Fujiyama A."/>
            <person name="Delaux P.-M."/>
            <person name="Quint M."/>
            <person name="TheiBen G."/>
            <person name="Hagemann M."/>
            <person name="Harholt J."/>
            <person name="Dunand C."/>
            <person name="Zachgo S."/>
            <person name="Langdale J."/>
            <person name="Maumus F."/>
            <person name="Straeten D.V.D."/>
            <person name="Gould S.B."/>
            <person name="Rensing S.A."/>
        </authorList>
    </citation>
    <scope>NUCLEOTIDE SEQUENCE [LARGE SCALE GENOMIC DNA]</scope>
    <source>
        <strain evidence="12 13">S276</strain>
    </source>
</reference>
<dbReference type="OrthoDB" id="261831at2759"/>
<dbReference type="STRING" id="69332.A0A388LRY8"/>
<evidence type="ECO:0000256" key="4">
    <source>
        <dbReference type="ARBA" id="ARBA00022927"/>
    </source>
</evidence>
<evidence type="ECO:0000256" key="7">
    <source>
        <dbReference type="ARBA" id="ARBA00023136"/>
    </source>
</evidence>
<keyword evidence="5 10" id="KW-1133">Transmembrane helix</keyword>
<dbReference type="CDD" id="cd15853">
    <property type="entry name" value="SNARE_Bet1"/>
    <property type="match status" value="1"/>
</dbReference>
<feature type="transmembrane region" description="Helical" evidence="10">
    <location>
        <begin position="125"/>
        <end position="143"/>
    </location>
</feature>
<comment type="caution">
    <text evidence="12">The sequence shown here is derived from an EMBL/GenBank/DDBJ whole genome shotgun (WGS) entry which is preliminary data.</text>
</comment>
<feature type="compositionally biased region" description="Low complexity" evidence="9">
    <location>
        <begin position="1"/>
        <end position="13"/>
    </location>
</feature>
<dbReference type="PROSITE" id="PS50192">
    <property type="entry name" value="T_SNARE"/>
    <property type="match status" value="1"/>
</dbReference>
<keyword evidence="6" id="KW-0333">Golgi apparatus</keyword>
<keyword evidence="2" id="KW-0813">Transport</keyword>
<sequence>MSSSAVSQSKGQSIGVEQGTQNPAMSRGNFPLREYRSSRAALFEGLEEGPSTAEIGEQYNEKSLDVLQERVSVLKKITVDINAEAEAHNKLLDRMGRDMERTRGILSGTMDRFTKVFKTKSSQNTCAIASFCIVGFFIVYYLTKHR</sequence>
<evidence type="ECO:0000256" key="6">
    <source>
        <dbReference type="ARBA" id="ARBA00023034"/>
    </source>
</evidence>
<keyword evidence="7 10" id="KW-0472">Membrane</keyword>